<protein>
    <submittedName>
        <fullName evidence="2">Uncharacterized protein</fullName>
    </submittedName>
</protein>
<gene>
    <name evidence="2" type="ORF">G7Y89_g9727</name>
</gene>
<sequence>MWPSRSELKELMGMDDAQWASASYLEDLLHTLHQQREANRPAPVAYAIASRSMFLWAFRVPEGPKYDEKRKCLWYLGCKGPDEPEGRTLEIRHTFHVIQKGQYLRVYHDKKGQRSQGFLKFDMLKPHHRQRFLEVRHITEKYFPPEPPKHKDLLRVMHSPRGKKREALKNTLEKRGQKPSSQLRGESG</sequence>
<proteinExistence type="predicted"/>
<dbReference type="EMBL" id="JAAMPI010000814">
    <property type="protein sequence ID" value="KAF4628430.1"/>
    <property type="molecule type" value="Genomic_DNA"/>
</dbReference>
<feature type="compositionally biased region" description="Basic and acidic residues" evidence="1">
    <location>
        <begin position="165"/>
        <end position="176"/>
    </location>
</feature>
<organism evidence="2 3">
    <name type="scientific">Cudoniella acicularis</name>
    <dbReference type="NCBI Taxonomy" id="354080"/>
    <lineage>
        <taxon>Eukaryota</taxon>
        <taxon>Fungi</taxon>
        <taxon>Dikarya</taxon>
        <taxon>Ascomycota</taxon>
        <taxon>Pezizomycotina</taxon>
        <taxon>Leotiomycetes</taxon>
        <taxon>Helotiales</taxon>
        <taxon>Tricladiaceae</taxon>
        <taxon>Cudoniella</taxon>
    </lineage>
</organism>
<name>A0A8H4RE41_9HELO</name>
<evidence type="ECO:0000256" key="1">
    <source>
        <dbReference type="SAM" id="MobiDB-lite"/>
    </source>
</evidence>
<accession>A0A8H4RE41</accession>
<reference evidence="2 3" key="1">
    <citation type="submission" date="2020-03" db="EMBL/GenBank/DDBJ databases">
        <title>Draft Genome Sequence of Cudoniella acicularis.</title>
        <authorList>
            <person name="Buettner E."/>
            <person name="Kellner H."/>
        </authorList>
    </citation>
    <scope>NUCLEOTIDE SEQUENCE [LARGE SCALE GENOMIC DNA]</scope>
    <source>
        <strain evidence="2 3">DSM 108380</strain>
    </source>
</reference>
<dbReference type="Proteomes" id="UP000566819">
    <property type="component" value="Unassembled WGS sequence"/>
</dbReference>
<feature type="region of interest" description="Disordered" evidence="1">
    <location>
        <begin position="144"/>
        <end position="188"/>
    </location>
</feature>
<dbReference type="OrthoDB" id="3484494at2759"/>
<evidence type="ECO:0000313" key="3">
    <source>
        <dbReference type="Proteomes" id="UP000566819"/>
    </source>
</evidence>
<evidence type="ECO:0000313" key="2">
    <source>
        <dbReference type="EMBL" id="KAF4628430.1"/>
    </source>
</evidence>
<feature type="compositionally biased region" description="Polar residues" evidence="1">
    <location>
        <begin position="178"/>
        <end position="188"/>
    </location>
</feature>
<dbReference type="AlphaFoldDB" id="A0A8H4RE41"/>
<keyword evidence="3" id="KW-1185">Reference proteome</keyword>
<comment type="caution">
    <text evidence="2">The sequence shown here is derived from an EMBL/GenBank/DDBJ whole genome shotgun (WGS) entry which is preliminary data.</text>
</comment>